<name>A0A9X3F7N1_9BACT</name>
<evidence type="ECO:0000313" key="3">
    <source>
        <dbReference type="Proteomes" id="UP001145087"/>
    </source>
</evidence>
<dbReference type="RefSeq" id="WP_343333579.1">
    <property type="nucleotide sequence ID" value="NZ_JAPOHD010000027.1"/>
</dbReference>
<organism evidence="2 3">
    <name type="scientific">Draconibacterium aestuarii</name>
    <dbReference type="NCBI Taxonomy" id="2998507"/>
    <lineage>
        <taxon>Bacteria</taxon>
        <taxon>Pseudomonadati</taxon>
        <taxon>Bacteroidota</taxon>
        <taxon>Bacteroidia</taxon>
        <taxon>Marinilabiliales</taxon>
        <taxon>Prolixibacteraceae</taxon>
        <taxon>Draconibacterium</taxon>
    </lineage>
</organism>
<reference evidence="2" key="1">
    <citation type="submission" date="2022-11" db="EMBL/GenBank/DDBJ databases">
        <title>Marilongibacter aestuarii gen. nov., sp. nov., isolated from tidal flat sediment.</title>
        <authorList>
            <person name="Jiayan W."/>
        </authorList>
    </citation>
    <scope>NUCLEOTIDE SEQUENCE</scope>
    <source>
        <strain evidence="2">Z1-6</strain>
    </source>
</reference>
<dbReference type="Proteomes" id="UP001145087">
    <property type="component" value="Unassembled WGS sequence"/>
</dbReference>
<keyword evidence="1" id="KW-1133">Transmembrane helix</keyword>
<sequence length="145" mass="16770">MTKQNSLFEKYYKGETSLEEEQELRELVRGSDEKSAEKDVFDYFDNEAFLPEGLEEDLLSVVVEIQKQKKSIRIRLYSAISAAAVILIVLAVFLDARKTKKTQMADNFFVMEQALFQVSESLQPPQEPEEMLVLWVDDEVEIIIN</sequence>
<keyword evidence="3" id="KW-1185">Reference proteome</keyword>
<comment type="caution">
    <text evidence="2">The sequence shown here is derived from an EMBL/GenBank/DDBJ whole genome shotgun (WGS) entry which is preliminary data.</text>
</comment>
<evidence type="ECO:0000256" key="1">
    <source>
        <dbReference type="SAM" id="Phobius"/>
    </source>
</evidence>
<keyword evidence="1" id="KW-0472">Membrane</keyword>
<proteinExistence type="predicted"/>
<dbReference type="AlphaFoldDB" id="A0A9X3F7N1"/>
<evidence type="ECO:0000313" key="2">
    <source>
        <dbReference type="EMBL" id="MCY1721247.1"/>
    </source>
</evidence>
<keyword evidence="1" id="KW-0812">Transmembrane</keyword>
<protein>
    <submittedName>
        <fullName evidence="2">Uncharacterized protein</fullName>
    </submittedName>
</protein>
<accession>A0A9X3F7N1</accession>
<dbReference type="EMBL" id="JAPOHD010000027">
    <property type="protein sequence ID" value="MCY1721247.1"/>
    <property type="molecule type" value="Genomic_DNA"/>
</dbReference>
<gene>
    <name evidence="2" type="ORF">OU798_12890</name>
</gene>
<feature type="transmembrane region" description="Helical" evidence="1">
    <location>
        <begin position="76"/>
        <end position="94"/>
    </location>
</feature>